<protein>
    <submittedName>
        <fullName evidence="1">Uncharacterized protein</fullName>
    </submittedName>
</protein>
<dbReference type="HOGENOM" id="CLU_2221102_0_0_5"/>
<reference evidence="1" key="1">
    <citation type="submission" date="2013-11" db="EMBL/GenBank/DDBJ databases">
        <title>Draft genome sequence of the broad-host-range Rhizobium sp. LPU83 strain, a member of the low-genetic diversity Oregon-like Rhizobium sp. group.</title>
        <authorList>
            <person name="Wibberg D."/>
            <person name="Puehler A."/>
            <person name="Schlueter A."/>
        </authorList>
    </citation>
    <scope>NUCLEOTIDE SEQUENCE [LARGE SCALE GENOMIC DNA]</scope>
    <source>
        <strain evidence="1">LPU83</strain>
        <plasmid evidence="1">pLPU83d</plasmid>
    </source>
</reference>
<name>W6RUY7_9HYPH</name>
<evidence type="ECO:0000313" key="2">
    <source>
        <dbReference type="Proteomes" id="UP000019443"/>
    </source>
</evidence>
<gene>
    <name evidence="1" type="ORF">LPU83_pLPU83d_1093</name>
</gene>
<dbReference type="KEGG" id="rhl:LPU83_pLPU83d_1093"/>
<accession>W6RUY7</accession>
<organism evidence="1 2">
    <name type="scientific">Rhizobium favelukesii</name>
    <dbReference type="NCBI Taxonomy" id="348824"/>
    <lineage>
        <taxon>Bacteria</taxon>
        <taxon>Pseudomonadati</taxon>
        <taxon>Pseudomonadota</taxon>
        <taxon>Alphaproteobacteria</taxon>
        <taxon>Hyphomicrobiales</taxon>
        <taxon>Rhizobiaceae</taxon>
        <taxon>Rhizobium/Agrobacterium group</taxon>
        <taxon>Rhizobium</taxon>
    </lineage>
</organism>
<evidence type="ECO:0000313" key="1">
    <source>
        <dbReference type="EMBL" id="CDM62463.1"/>
    </source>
</evidence>
<keyword evidence="1" id="KW-0614">Plasmid</keyword>
<sequence>MLINTAVDNDTGAVNLNANGQHLSERWLRLFVANLHDRHETHLLLIRCAFAGAATPIVQQALTDAVLTRNGRDIGAGHKTRRCDLRLVLRAPSTAAILADDDFDTT</sequence>
<dbReference type="EMBL" id="HG916855">
    <property type="protein sequence ID" value="CDM62463.1"/>
    <property type="molecule type" value="Genomic_DNA"/>
</dbReference>
<proteinExistence type="predicted"/>
<geneLocation type="plasmid" evidence="1 2">
    <name>pLPU83d</name>
</geneLocation>
<dbReference type="Proteomes" id="UP000019443">
    <property type="component" value="Plasmid pLPU83d"/>
</dbReference>
<keyword evidence="2" id="KW-1185">Reference proteome</keyword>
<dbReference type="AlphaFoldDB" id="W6RUY7"/>